<evidence type="ECO:0000313" key="2">
    <source>
        <dbReference type="EMBL" id="SKA90831.1"/>
    </source>
</evidence>
<dbReference type="EMBL" id="FUYE01000004">
    <property type="protein sequence ID" value="SKA90831.1"/>
    <property type="molecule type" value="Genomic_DNA"/>
</dbReference>
<keyword evidence="1" id="KW-1133">Transmembrane helix</keyword>
<dbReference type="AlphaFoldDB" id="A0A1T4XP03"/>
<proteinExistence type="predicted"/>
<accession>A0A1T4XP03</accession>
<keyword evidence="3" id="KW-1185">Reference proteome</keyword>
<reference evidence="3" key="1">
    <citation type="submission" date="2017-02" db="EMBL/GenBank/DDBJ databases">
        <authorList>
            <person name="Varghese N."/>
            <person name="Submissions S."/>
        </authorList>
    </citation>
    <scope>NUCLEOTIDE SEQUENCE [LARGE SCALE GENOMIC DNA]</scope>
    <source>
        <strain evidence="3">ATCC 700200</strain>
    </source>
</reference>
<sequence>MPFTRNHAKAANVSERQAESDFWLYSGMVIFSILPVIIWAVIEMGEGIYAHTVLSPCRCSVEEVALDETETR</sequence>
<protein>
    <submittedName>
        <fullName evidence="2">Uncharacterized protein</fullName>
    </submittedName>
</protein>
<keyword evidence="1" id="KW-0812">Transmembrane</keyword>
<keyword evidence="1" id="KW-0472">Membrane</keyword>
<organism evidence="2 3">
    <name type="scientific">Prosthecobacter debontii</name>
    <dbReference type="NCBI Taxonomy" id="48467"/>
    <lineage>
        <taxon>Bacteria</taxon>
        <taxon>Pseudomonadati</taxon>
        <taxon>Verrucomicrobiota</taxon>
        <taxon>Verrucomicrobiia</taxon>
        <taxon>Verrucomicrobiales</taxon>
        <taxon>Verrucomicrobiaceae</taxon>
        <taxon>Prosthecobacter</taxon>
    </lineage>
</organism>
<dbReference type="Proteomes" id="UP000190774">
    <property type="component" value="Unassembled WGS sequence"/>
</dbReference>
<gene>
    <name evidence="2" type="ORF">SAMN02745166_01754</name>
</gene>
<feature type="transmembrane region" description="Helical" evidence="1">
    <location>
        <begin position="22"/>
        <end position="42"/>
    </location>
</feature>
<name>A0A1T4XP03_9BACT</name>
<evidence type="ECO:0000256" key="1">
    <source>
        <dbReference type="SAM" id="Phobius"/>
    </source>
</evidence>
<evidence type="ECO:0000313" key="3">
    <source>
        <dbReference type="Proteomes" id="UP000190774"/>
    </source>
</evidence>